<dbReference type="Proteomes" id="UP000663870">
    <property type="component" value="Unassembled WGS sequence"/>
</dbReference>
<dbReference type="InterPro" id="IPR000109">
    <property type="entry name" value="POT_fam"/>
</dbReference>
<dbReference type="SUPFAM" id="SSF103473">
    <property type="entry name" value="MFS general substrate transporter"/>
    <property type="match status" value="1"/>
</dbReference>
<evidence type="ECO:0000256" key="6">
    <source>
        <dbReference type="ARBA" id="ARBA00023136"/>
    </source>
</evidence>
<keyword evidence="6 8" id="KW-0472">Membrane</keyword>
<reference evidence="9" key="1">
    <citation type="submission" date="2021-02" db="EMBL/GenBank/DDBJ databases">
        <authorList>
            <person name="Nowell W R."/>
        </authorList>
    </citation>
    <scope>NUCLEOTIDE SEQUENCE</scope>
</reference>
<evidence type="ECO:0000313" key="12">
    <source>
        <dbReference type="Proteomes" id="UP000663870"/>
    </source>
</evidence>
<evidence type="ECO:0000256" key="7">
    <source>
        <dbReference type="RuleBase" id="RU003755"/>
    </source>
</evidence>
<feature type="transmembrane region" description="Helical" evidence="8">
    <location>
        <begin position="74"/>
        <end position="93"/>
    </location>
</feature>
<proteinExistence type="inferred from homology"/>
<feature type="transmembrane region" description="Helical" evidence="8">
    <location>
        <begin position="220"/>
        <end position="240"/>
    </location>
</feature>
<evidence type="ECO:0000256" key="8">
    <source>
        <dbReference type="SAM" id="Phobius"/>
    </source>
</evidence>
<feature type="transmembrane region" description="Helical" evidence="8">
    <location>
        <begin position="150"/>
        <end position="168"/>
    </location>
</feature>
<keyword evidence="12" id="KW-1185">Reference proteome</keyword>
<dbReference type="GO" id="GO:0016020">
    <property type="term" value="C:membrane"/>
    <property type="evidence" value="ECO:0007669"/>
    <property type="project" value="UniProtKB-SubCell"/>
</dbReference>
<dbReference type="GO" id="GO:0006857">
    <property type="term" value="P:oligopeptide transport"/>
    <property type="evidence" value="ECO:0007669"/>
    <property type="project" value="InterPro"/>
</dbReference>
<dbReference type="InterPro" id="IPR018456">
    <property type="entry name" value="PTR2_symporter_CS"/>
</dbReference>
<gene>
    <name evidence="10" type="ORF">JXQ802_LOCUS37481</name>
    <name evidence="9" type="ORF">PYM288_LOCUS24074</name>
</gene>
<keyword evidence="4" id="KW-0571">Peptide transport</keyword>
<evidence type="ECO:0000313" key="11">
    <source>
        <dbReference type="Proteomes" id="UP000663854"/>
    </source>
</evidence>
<comment type="caution">
    <text evidence="9">The sequence shown here is derived from an EMBL/GenBank/DDBJ whole genome shotgun (WGS) entry which is preliminary data.</text>
</comment>
<accession>A0A814V9J7</accession>
<feature type="transmembrane region" description="Helical" evidence="8">
    <location>
        <begin position="189"/>
        <end position="208"/>
    </location>
</feature>
<name>A0A814V9J7_9BILA</name>
<dbReference type="EMBL" id="CAJNOH010001178">
    <property type="protein sequence ID" value="CAF1186008.1"/>
    <property type="molecule type" value="Genomic_DNA"/>
</dbReference>
<dbReference type="Pfam" id="PF00854">
    <property type="entry name" value="PTR2"/>
    <property type="match status" value="1"/>
</dbReference>
<evidence type="ECO:0000256" key="4">
    <source>
        <dbReference type="ARBA" id="ARBA00022856"/>
    </source>
</evidence>
<dbReference type="GO" id="GO:0022857">
    <property type="term" value="F:transmembrane transporter activity"/>
    <property type="evidence" value="ECO:0007669"/>
    <property type="project" value="InterPro"/>
</dbReference>
<feature type="transmembrane region" description="Helical" evidence="8">
    <location>
        <begin position="340"/>
        <end position="360"/>
    </location>
</feature>
<keyword evidence="4" id="KW-0653">Protein transport</keyword>
<evidence type="ECO:0000256" key="1">
    <source>
        <dbReference type="ARBA" id="ARBA00004141"/>
    </source>
</evidence>
<dbReference type="AlphaFoldDB" id="A0A814V9J7"/>
<evidence type="ECO:0000256" key="2">
    <source>
        <dbReference type="ARBA" id="ARBA00005982"/>
    </source>
</evidence>
<dbReference type="PROSITE" id="PS01023">
    <property type="entry name" value="PTR2_2"/>
    <property type="match status" value="1"/>
</dbReference>
<evidence type="ECO:0000313" key="9">
    <source>
        <dbReference type="EMBL" id="CAF1186008.1"/>
    </source>
</evidence>
<keyword evidence="5 8" id="KW-1133">Transmembrane helix</keyword>
<feature type="transmembrane region" description="Helical" evidence="8">
    <location>
        <begin position="380"/>
        <end position="403"/>
    </location>
</feature>
<comment type="subcellular location">
    <subcellularLocation>
        <location evidence="1 7">Membrane</location>
        <topology evidence="1 7">Multi-pass membrane protein</topology>
    </subcellularLocation>
</comment>
<dbReference type="InterPro" id="IPR036259">
    <property type="entry name" value="MFS_trans_sf"/>
</dbReference>
<feature type="transmembrane region" description="Helical" evidence="8">
    <location>
        <begin position="105"/>
        <end position="122"/>
    </location>
</feature>
<dbReference type="EMBL" id="CAJNOL010002006">
    <property type="protein sequence ID" value="CAF1449115.1"/>
    <property type="molecule type" value="Genomic_DNA"/>
</dbReference>
<protein>
    <submittedName>
        <fullName evidence="9">Uncharacterized protein</fullName>
    </submittedName>
</protein>
<evidence type="ECO:0000256" key="5">
    <source>
        <dbReference type="ARBA" id="ARBA00022989"/>
    </source>
</evidence>
<keyword evidence="7" id="KW-0813">Transport</keyword>
<dbReference type="Proteomes" id="UP000663854">
    <property type="component" value="Unassembled WGS sequence"/>
</dbReference>
<feature type="transmembrane region" description="Helical" evidence="8">
    <location>
        <begin position="415"/>
        <end position="439"/>
    </location>
</feature>
<sequence>MDESSLGETSVLIIDHGVPLPVRDNRHAYERQLAVYFILASTIFERLAFYSLAINLVVTLNSAELNWDSSTSTTASFIFFGTSYISTLIFAAISDAKLGRSKTIIIGFVLYLLSYIIIILIANTNTHQSICKGTSGTHTSVFSEHCGPQIIGTLIFMAIGVGAVQANMAVFGAEQIHESKITSRYFDKYYVAVNIGAIIAILSIPIIQTDLNDQTHSNNYFYGYLIAIFMLFAAALLFIIGRQYYIHTRPHDTIVTKCIPVIINAFQTWREHHKNKSKLGRIRTDSILRNLFSRQNTISQEGIIQNDERSLSFLDYAKATNNGKCLDRHVNDVKSLQRSIIVFLLLIPYWIIYYQVQITFPLQGQQMNIPFLSKDKKMPISWMSLGDSVTIIISVMILIKFVYKYMDIQNRTMIIKIKLIIGMILASLTMCIAGIIEIFRQKHCIKEKDDSDLSIFFQLPQNICMGLSEVFATVASLEFAYLAAPQSAQSLLMSLQFCSLGLSSFIGKAYLSMYSTTSNGLDFSCLSLNQWTFTTYFFILAGLQVAFIIVFVLCEKNFQILKLNPQQR</sequence>
<comment type="similarity">
    <text evidence="2 7">Belongs to the major facilitator superfamily. Proton-dependent oligopeptide transporter (POT/PTR) (TC 2.A.17) family.</text>
</comment>
<dbReference type="PANTHER" id="PTHR11654">
    <property type="entry name" value="OLIGOPEPTIDE TRANSPORTER-RELATED"/>
    <property type="match status" value="1"/>
</dbReference>
<dbReference type="Gene3D" id="1.20.1250.20">
    <property type="entry name" value="MFS general substrate transporter like domains"/>
    <property type="match status" value="1"/>
</dbReference>
<keyword evidence="3 7" id="KW-0812">Transmembrane</keyword>
<evidence type="ECO:0000256" key="3">
    <source>
        <dbReference type="ARBA" id="ARBA00022692"/>
    </source>
</evidence>
<feature type="transmembrane region" description="Helical" evidence="8">
    <location>
        <begin position="531"/>
        <end position="554"/>
    </location>
</feature>
<feature type="transmembrane region" description="Helical" evidence="8">
    <location>
        <begin position="33"/>
        <end position="54"/>
    </location>
</feature>
<evidence type="ECO:0000313" key="10">
    <source>
        <dbReference type="EMBL" id="CAF1449115.1"/>
    </source>
</evidence>
<organism evidence="9 11">
    <name type="scientific">Rotaria sordida</name>
    <dbReference type="NCBI Taxonomy" id="392033"/>
    <lineage>
        <taxon>Eukaryota</taxon>
        <taxon>Metazoa</taxon>
        <taxon>Spiralia</taxon>
        <taxon>Gnathifera</taxon>
        <taxon>Rotifera</taxon>
        <taxon>Eurotatoria</taxon>
        <taxon>Bdelloidea</taxon>
        <taxon>Philodinida</taxon>
        <taxon>Philodinidae</taxon>
        <taxon>Rotaria</taxon>
    </lineage>
</organism>